<feature type="domain" description="MotA/TolQ/ExbB proton channel" evidence="8">
    <location>
        <begin position="105"/>
        <end position="221"/>
    </location>
</feature>
<dbReference type="PANTHER" id="PTHR30433">
    <property type="entry name" value="CHEMOTAXIS PROTEIN MOTA"/>
    <property type="match status" value="1"/>
</dbReference>
<name>A0A1M6VZF5_9CLOT</name>
<keyword evidence="3 7" id="KW-0812">Transmembrane</keyword>
<organism evidence="9 10">
    <name type="scientific">Clostridium cavendishii DSM 21758</name>
    <dbReference type="NCBI Taxonomy" id="1121302"/>
    <lineage>
        <taxon>Bacteria</taxon>
        <taxon>Bacillati</taxon>
        <taxon>Bacillota</taxon>
        <taxon>Clostridia</taxon>
        <taxon>Eubacteriales</taxon>
        <taxon>Clostridiaceae</taxon>
        <taxon>Clostridium</taxon>
    </lineage>
</organism>
<evidence type="ECO:0000256" key="2">
    <source>
        <dbReference type="ARBA" id="ARBA00022475"/>
    </source>
</evidence>
<evidence type="ECO:0000256" key="7">
    <source>
        <dbReference type="SAM" id="Phobius"/>
    </source>
</evidence>
<dbReference type="InterPro" id="IPR047055">
    <property type="entry name" value="MotA-like"/>
</dbReference>
<reference evidence="9 10" key="1">
    <citation type="submission" date="2016-11" db="EMBL/GenBank/DDBJ databases">
        <authorList>
            <person name="Jaros S."/>
            <person name="Januszkiewicz K."/>
            <person name="Wedrychowicz H."/>
        </authorList>
    </citation>
    <scope>NUCLEOTIDE SEQUENCE [LARGE SCALE GENOMIC DNA]</scope>
    <source>
        <strain evidence="9 10">DSM 21758</strain>
    </source>
</reference>
<keyword evidence="6" id="KW-0653">Protein transport</keyword>
<proteinExistence type="inferred from homology"/>
<dbReference type="OrthoDB" id="9806929at2"/>
<dbReference type="Proteomes" id="UP000184310">
    <property type="component" value="Unassembled WGS sequence"/>
</dbReference>
<evidence type="ECO:0000256" key="6">
    <source>
        <dbReference type="RuleBase" id="RU004057"/>
    </source>
</evidence>
<protein>
    <submittedName>
        <fullName evidence="9">Chemotaxis protein MotA</fullName>
    </submittedName>
</protein>
<gene>
    <name evidence="9" type="ORF">SAMN02745163_04592</name>
</gene>
<dbReference type="GO" id="GO:0015031">
    <property type="term" value="P:protein transport"/>
    <property type="evidence" value="ECO:0007669"/>
    <property type="project" value="UniProtKB-KW"/>
</dbReference>
<dbReference type="GO" id="GO:0005886">
    <property type="term" value="C:plasma membrane"/>
    <property type="evidence" value="ECO:0007669"/>
    <property type="project" value="UniProtKB-SubCell"/>
</dbReference>
<accession>A0A1M6VZF5</accession>
<evidence type="ECO:0000256" key="5">
    <source>
        <dbReference type="ARBA" id="ARBA00023136"/>
    </source>
</evidence>
<dbReference type="RefSeq" id="WP_072993962.1">
    <property type="nucleotide sequence ID" value="NZ_FQZB01000044.1"/>
</dbReference>
<dbReference type="Pfam" id="PF01618">
    <property type="entry name" value="MotA_ExbB"/>
    <property type="match status" value="1"/>
</dbReference>
<dbReference type="InterPro" id="IPR002898">
    <property type="entry name" value="MotA_ExbB_proton_chnl"/>
</dbReference>
<sequence length="260" mass="27604">MDLGIIIMLVVGFASLVVAFLGEGGHLGSLGAWTAAMIVFGGTAGAVGVSFPMSLLKNIGKILKVAIAGRHSNLKEIILLFKELSVKTRKNGLLSLEAELNGDDMDPFIKKGLQMVVDGLEPSTIRDVLETRLANLEHRHKEGAEIFESAGAFAPTLGIVGTVMGLVHVLGNLSEPDTLGPKIAAGFIATLYGVASANLIFLPLASRLKALNKEEILEKEMMIEAILLIQEGANPNTLVSKLEGFLTESEIAEFSKEEGN</sequence>
<evidence type="ECO:0000256" key="3">
    <source>
        <dbReference type="ARBA" id="ARBA00022692"/>
    </source>
</evidence>
<comment type="subcellular location">
    <subcellularLocation>
        <location evidence="1">Cell membrane</location>
        <topology evidence="1">Multi-pass membrane protein</topology>
    </subcellularLocation>
    <subcellularLocation>
        <location evidence="6">Membrane</location>
        <topology evidence="6">Multi-pass membrane protein</topology>
    </subcellularLocation>
</comment>
<feature type="transmembrane region" description="Helical" evidence="7">
    <location>
        <begin position="149"/>
        <end position="171"/>
    </location>
</feature>
<feature type="transmembrane region" description="Helical" evidence="7">
    <location>
        <begin position="35"/>
        <end position="56"/>
    </location>
</feature>
<keyword evidence="2" id="KW-1003">Cell membrane</keyword>
<evidence type="ECO:0000313" key="9">
    <source>
        <dbReference type="EMBL" id="SHK86813.1"/>
    </source>
</evidence>
<evidence type="ECO:0000256" key="4">
    <source>
        <dbReference type="ARBA" id="ARBA00022989"/>
    </source>
</evidence>
<dbReference type="AlphaFoldDB" id="A0A1M6VZF5"/>
<keyword evidence="10" id="KW-1185">Reference proteome</keyword>
<dbReference type="EMBL" id="FQZB01000044">
    <property type="protein sequence ID" value="SHK86813.1"/>
    <property type="molecule type" value="Genomic_DNA"/>
</dbReference>
<comment type="similarity">
    <text evidence="6">Belongs to the exbB/tolQ family.</text>
</comment>
<keyword evidence="4 7" id="KW-1133">Transmembrane helix</keyword>
<dbReference type="PANTHER" id="PTHR30433:SF3">
    <property type="entry name" value="MOTILITY PROTEIN A"/>
    <property type="match status" value="1"/>
</dbReference>
<evidence type="ECO:0000256" key="1">
    <source>
        <dbReference type="ARBA" id="ARBA00004651"/>
    </source>
</evidence>
<dbReference type="NCBIfam" id="NF006583">
    <property type="entry name" value="PRK09109.1"/>
    <property type="match status" value="1"/>
</dbReference>
<keyword evidence="5 7" id="KW-0472">Membrane</keyword>
<keyword evidence="6" id="KW-0813">Transport</keyword>
<dbReference type="GO" id="GO:0071978">
    <property type="term" value="P:bacterial-type flagellum-dependent swarming motility"/>
    <property type="evidence" value="ECO:0007669"/>
    <property type="project" value="InterPro"/>
</dbReference>
<dbReference type="STRING" id="1121302.SAMN02745163_04592"/>
<dbReference type="GO" id="GO:0006935">
    <property type="term" value="P:chemotaxis"/>
    <property type="evidence" value="ECO:0007669"/>
    <property type="project" value="InterPro"/>
</dbReference>
<evidence type="ECO:0000259" key="8">
    <source>
        <dbReference type="Pfam" id="PF01618"/>
    </source>
</evidence>
<feature type="transmembrane region" description="Helical" evidence="7">
    <location>
        <begin position="183"/>
        <end position="205"/>
    </location>
</feature>
<evidence type="ECO:0000313" key="10">
    <source>
        <dbReference type="Proteomes" id="UP000184310"/>
    </source>
</evidence>